<name>A0A392PD03_9FABA</name>
<keyword evidence="2" id="KW-1185">Reference proteome</keyword>
<accession>A0A392PD03</accession>
<dbReference type="AlphaFoldDB" id="A0A392PD03"/>
<protein>
    <submittedName>
        <fullName evidence="1">Uncharacterized protein</fullName>
    </submittedName>
</protein>
<dbReference type="Proteomes" id="UP000265520">
    <property type="component" value="Unassembled WGS sequence"/>
</dbReference>
<dbReference type="EMBL" id="LXQA010072285">
    <property type="protein sequence ID" value="MCI09340.1"/>
    <property type="molecule type" value="Genomic_DNA"/>
</dbReference>
<reference evidence="1 2" key="1">
    <citation type="journal article" date="2018" name="Front. Plant Sci.">
        <title>Red Clover (Trifolium pratense) and Zigzag Clover (T. medium) - A Picture of Genomic Similarities and Differences.</title>
        <authorList>
            <person name="Dluhosova J."/>
            <person name="Istvanek J."/>
            <person name="Nedelnik J."/>
            <person name="Repkova J."/>
        </authorList>
    </citation>
    <scope>NUCLEOTIDE SEQUENCE [LARGE SCALE GENOMIC DNA]</scope>
    <source>
        <strain evidence="2">cv. 10/8</strain>
        <tissue evidence="1">Leaf</tissue>
    </source>
</reference>
<evidence type="ECO:0000313" key="2">
    <source>
        <dbReference type="Proteomes" id="UP000265520"/>
    </source>
</evidence>
<proteinExistence type="predicted"/>
<sequence length="42" mass="4492">MGKRLDRTLYEKCGLLAQQQPSRPVANGGIGKEQGGIVHVAD</sequence>
<evidence type="ECO:0000313" key="1">
    <source>
        <dbReference type="EMBL" id="MCI09340.1"/>
    </source>
</evidence>
<organism evidence="1 2">
    <name type="scientific">Trifolium medium</name>
    <dbReference type="NCBI Taxonomy" id="97028"/>
    <lineage>
        <taxon>Eukaryota</taxon>
        <taxon>Viridiplantae</taxon>
        <taxon>Streptophyta</taxon>
        <taxon>Embryophyta</taxon>
        <taxon>Tracheophyta</taxon>
        <taxon>Spermatophyta</taxon>
        <taxon>Magnoliopsida</taxon>
        <taxon>eudicotyledons</taxon>
        <taxon>Gunneridae</taxon>
        <taxon>Pentapetalae</taxon>
        <taxon>rosids</taxon>
        <taxon>fabids</taxon>
        <taxon>Fabales</taxon>
        <taxon>Fabaceae</taxon>
        <taxon>Papilionoideae</taxon>
        <taxon>50 kb inversion clade</taxon>
        <taxon>NPAAA clade</taxon>
        <taxon>Hologalegina</taxon>
        <taxon>IRL clade</taxon>
        <taxon>Trifolieae</taxon>
        <taxon>Trifolium</taxon>
    </lineage>
</organism>
<comment type="caution">
    <text evidence="1">The sequence shown here is derived from an EMBL/GenBank/DDBJ whole genome shotgun (WGS) entry which is preliminary data.</text>
</comment>